<gene>
    <name evidence="1" type="ORF">ElyMa_006386000</name>
</gene>
<dbReference type="AlphaFoldDB" id="A0AAV4HQG6"/>
<evidence type="ECO:0000313" key="2">
    <source>
        <dbReference type="Proteomes" id="UP000762676"/>
    </source>
</evidence>
<evidence type="ECO:0000313" key="1">
    <source>
        <dbReference type="EMBL" id="GFR99939.1"/>
    </source>
</evidence>
<protein>
    <submittedName>
        <fullName evidence="1">Uncharacterized protein</fullName>
    </submittedName>
</protein>
<organism evidence="1 2">
    <name type="scientific">Elysia marginata</name>
    <dbReference type="NCBI Taxonomy" id="1093978"/>
    <lineage>
        <taxon>Eukaryota</taxon>
        <taxon>Metazoa</taxon>
        <taxon>Spiralia</taxon>
        <taxon>Lophotrochozoa</taxon>
        <taxon>Mollusca</taxon>
        <taxon>Gastropoda</taxon>
        <taxon>Heterobranchia</taxon>
        <taxon>Euthyneura</taxon>
        <taxon>Panpulmonata</taxon>
        <taxon>Sacoglossa</taxon>
        <taxon>Placobranchoidea</taxon>
        <taxon>Plakobranchidae</taxon>
        <taxon>Elysia</taxon>
    </lineage>
</organism>
<reference evidence="1 2" key="1">
    <citation type="journal article" date="2021" name="Elife">
        <title>Chloroplast acquisition without the gene transfer in kleptoplastic sea slugs, Plakobranchus ocellatus.</title>
        <authorList>
            <person name="Maeda T."/>
            <person name="Takahashi S."/>
            <person name="Yoshida T."/>
            <person name="Shimamura S."/>
            <person name="Takaki Y."/>
            <person name="Nagai Y."/>
            <person name="Toyoda A."/>
            <person name="Suzuki Y."/>
            <person name="Arimoto A."/>
            <person name="Ishii H."/>
            <person name="Satoh N."/>
            <person name="Nishiyama T."/>
            <person name="Hasebe M."/>
            <person name="Maruyama T."/>
            <person name="Minagawa J."/>
            <person name="Obokata J."/>
            <person name="Shigenobu S."/>
        </authorList>
    </citation>
    <scope>NUCLEOTIDE SEQUENCE [LARGE SCALE GENOMIC DNA]</scope>
</reference>
<sequence>MSSRRLRIFWTCTNWPTGMAQIARPTGQPPFTSSSPSANGVRATLLPNGIACRSTKVPSTSFRSEIIVTVSPFAASWSNVATLSVPDRRIALITFHSLICRLLDNRHIRDFVIQKDDRGQRCHRILASFGNHGSGCDKPLATYVHIIFRQGETMA</sequence>
<proteinExistence type="predicted"/>
<keyword evidence="2" id="KW-1185">Reference proteome</keyword>
<name>A0AAV4HQG6_9GAST</name>
<dbReference type="Proteomes" id="UP000762676">
    <property type="component" value="Unassembled WGS sequence"/>
</dbReference>
<dbReference type="EMBL" id="BMAT01012825">
    <property type="protein sequence ID" value="GFR99939.1"/>
    <property type="molecule type" value="Genomic_DNA"/>
</dbReference>
<accession>A0AAV4HQG6</accession>
<comment type="caution">
    <text evidence="1">The sequence shown here is derived from an EMBL/GenBank/DDBJ whole genome shotgun (WGS) entry which is preliminary data.</text>
</comment>